<evidence type="ECO:0000313" key="1">
    <source>
        <dbReference type="EMBL" id="CEK72643.1"/>
    </source>
</evidence>
<gene>
    <name evidence="1" type="primary">ORF83297</name>
</gene>
<dbReference type="AlphaFoldDB" id="A0A0B6ZVM4"/>
<name>A0A0B6ZVM4_9EUPU</name>
<dbReference type="EMBL" id="HACG01025778">
    <property type="protein sequence ID" value="CEK72643.1"/>
    <property type="molecule type" value="Transcribed_RNA"/>
</dbReference>
<reference evidence="1" key="1">
    <citation type="submission" date="2014-12" db="EMBL/GenBank/DDBJ databases">
        <title>Insight into the proteome of Arion vulgaris.</title>
        <authorList>
            <person name="Aradska J."/>
            <person name="Bulat T."/>
            <person name="Smidak R."/>
            <person name="Sarate P."/>
            <person name="Gangsoo J."/>
            <person name="Sialana F."/>
            <person name="Bilban M."/>
            <person name="Lubec G."/>
        </authorList>
    </citation>
    <scope>NUCLEOTIDE SEQUENCE</scope>
    <source>
        <tissue evidence="1">Skin</tissue>
    </source>
</reference>
<accession>A0A0B6ZVM4</accession>
<sequence length="50" mass="6195">MRACTEPVREFIRVKEKEHTESIRERVQSQQERHRHICMYTPYNMCNKNT</sequence>
<organism evidence="1">
    <name type="scientific">Arion vulgaris</name>
    <dbReference type="NCBI Taxonomy" id="1028688"/>
    <lineage>
        <taxon>Eukaryota</taxon>
        <taxon>Metazoa</taxon>
        <taxon>Spiralia</taxon>
        <taxon>Lophotrochozoa</taxon>
        <taxon>Mollusca</taxon>
        <taxon>Gastropoda</taxon>
        <taxon>Heterobranchia</taxon>
        <taxon>Euthyneura</taxon>
        <taxon>Panpulmonata</taxon>
        <taxon>Eupulmonata</taxon>
        <taxon>Stylommatophora</taxon>
        <taxon>Helicina</taxon>
        <taxon>Arionoidea</taxon>
        <taxon>Arionidae</taxon>
        <taxon>Arion</taxon>
    </lineage>
</organism>
<protein>
    <submittedName>
        <fullName evidence="1">Uncharacterized protein</fullName>
    </submittedName>
</protein>
<proteinExistence type="predicted"/>